<sequence length="352" mass="38366">MSDTPSLNIALIAEQRSTFHSKGYSEEECAALPHNGEADTVLTTLRGLGHHVTLVPGIQSLVKHLAAGTYKDWDLVFNITQGFHGPSREAQVPALLDAYQLLYTFSDAATMALCQNKAHTKIILAHHNIPTAPFSVISRKDQNLSLENLNHMSSHYPLFLKPVIEGSSKGIDRFNKVTEPAELESAVKKLRSKLPDQDILVEPFLSGRELSVSILGTGVQSCVVGVNELLWQNPRSSGLEFASRKSKCSDANMLVGRNDPGLMTEPQVKVACQVALDAWRTLGCRDAGRVDIRFNSDEHDAVPNILELNPISGLLPGHSPLAKSAEENGVPYERLLAAIIQSALTRKSACYS</sequence>
<evidence type="ECO:0000256" key="1">
    <source>
        <dbReference type="ARBA" id="ARBA00010871"/>
    </source>
</evidence>
<dbReference type="Gene3D" id="3.40.50.20">
    <property type="match status" value="1"/>
</dbReference>
<dbReference type="GeneID" id="43647165"/>
<dbReference type="Gene3D" id="3.30.1490.20">
    <property type="entry name" value="ATP-grasp fold, A domain"/>
    <property type="match status" value="1"/>
</dbReference>
<feature type="domain" description="ATP-grasp" evidence="4">
    <location>
        <begin position="121"/>
        <end position="341"/>
    </location>
</feature>
<dbReference type="SUPFAM" id="SSF56059">
    <property type="entry name" value="Glutathione synthetase ATP-binding domain-like"/>
    <property type="match status" value="1"/>
</dbReference>
<keyword evidence="2" id="KW-0436">Ligase</keyword>
<evidence type="ECO:0000313" key="6">
    <source>
        <dbReference type="Proteomes" id="UP000325672"/>
    </source>
</evidence>
<keyword evidence="3" id="KW-0067">ATP-binding</keyword>
<reference evidence="5 6" key="1">
    <citation type="submission" date="2019-04" db="EMBL/GenBank/DDBJ databases">
        <title>Friends and foes A comparative genomics study of 23 Aspergillus species from section Flavi.</title>
        <authorList>
            <consortium name="DOE Joint Genome Institute"/>
            <person name="Kjaerbolling I."/>
            <person name="Vesth T."/>
            <person name="Frisvad J.C."/>
            <person name="Nybo J.L."/>
            <person name="Theobald S."/>
            <person name="Kildgaard S."/>
            <person name="Isbrandt T."/>
            <person name="Kuo A."/>
            <person name="Sato A."/>
            <person name="Lyhne E.K."/>
            <person name="Kogle M.E."/>
            <person name="Wiebenga A."/>
            <person name="Kun R.S."/>
            <person name="Lubbers R.J."/>
            <person name="Makela M.R."/>
            <person name="Barry K."/>
            <person name="Chovatia M."/>
            <person name="Clum A."/>
            <person name="Daum C."/>
            <person name="Haridas S."/>
            <person name="He G."/>
            <person name="LaButti K."/>
            <person name="Lipzen A."/>
            <person name="Mondo S."/>
            <person name="Riley R."/>
            <person name="Salamov A."/>
            <person name="Simmons B.A."/>
            <person name="Magnuson J.K."/>
            <person name="Henrissat B."/>
            <person name="Mortensen U.H."/>
            <person name="Larsen T.O."/>
            <person name="Devries R.P."/>
            <person name="Grigoriev I.V."/>
            <person name="Machida M."/>
            <person name="Baker S.E."/>
            <person name="Andersen M.R."/>
        </authorList>
    </citation>
    <scope>NUCLEOTIDE SEQUENCE [LARGE SCALE GENOMIC DNA]</scope>
    <source>
        <strain evidence="5 6">CBS 117625</strain>
    </source>
</reference>
<dbReference type="OrthoDB" id="2013972at2759"/>
<evidence type="ECO:0000256" key="2">
    <source>
        <dbReference type="ARBA" id="ARBA00022598"/>
    </source>
</evidence>
<dbReference type="EMBL" id="ML743625">
    <property type="protein sequence ID" value="KAE8132865.1"/>
    <property type="molecule type" value="Genomic_DNA"/>
</dbReference>
<evidence type="ECO:0000259" key="4">
    <source>
        <dbReference type="PROSITE" id="PS50975"/>
    </source>
</evidence>
<gene>
    <name evidence="5" type="ORF">BDV38DRAFT_296561</name>
</gene>
<dbReference type="PROSITE" id="PS50975">
    <property type="entry name" value="ATP_GRASP"/>
    <property type="match status" value="1"/>
</dbReference>
<dbReference type="Gene3D" id="3.30.470.20">
    <property type="entry name" value="ATP-grasp fold, B domain"/>
    <property type="match status" value="1"/>
</dbReference>
<protein>
    <recommendedName>
        <fullName evidence="4">ATP-grasp domain-containing protein</fullName>
    </recommendedName>
</protein>
<dbReference type="Proteomes" id="UP000325672">
    <property type="component" value="Unassembled WGS sequence"/>
</dbReference>
<proteinExistence type="inferred from homology"/>
<dbReference type="InterPro" id="IPR011095">
    <property type="entry name" value="Dala_Dala_lig_C"/>
</dbReference>
<dbReference type="PANTHER" id="PTHR23132:SF23">
    <property type="entry name" value="D-ALANINE--D-ALANINE LIGASE B"/>
    <property type="match status" value="1"/>
</dbReference>
<dbReference type="Pfam" id="PF07478">
    <property type="entry name" value="Dala_Dala_lig_C"/>
    <property type="match status" value="1"/>
</dbReference>
<keyword evidence="3" id="KW-0547">Nucleotide-binding</keyword>
<organism evidence="5 6">
    <name type="scientific">Aspergillus pseudotamarii</name>
    <dbReference type="NCBI Taxonomy" id="132259"/>
    <lineage>
        <taxon>Eukaryota</taxon>
        <taxon>Fungi</taxon>
        <taxon>Dikarya</taxon>
        <taxon>Ascomycota</taxon>
        <taxon>Pezizomycotina</taxon>
        <taxon>Eurotiomycetes</taxon>
        <taxon>Eurotiomycetidae</taxon>
        <taxon>Eurotiales</taxon>
        <taxon>Aspergillaceae</taxon>
        <taxon>Aspergillus</taxon>
        <taxon>Aspergillus subgen. Circumdati</taxon>
    </lineage>
</organism>
<dbReference type="AlphaFoldDB" id="A0A5N6SE20"/>
<dbReference type="GO" id="GO:0046872">
    <property type="term" value="F:metal ion binding"/>
    <property type="evidence" value="ECO:0007669"/>
    <property type="project" value="InterPro"/>
</dbReference>
<comment type="similarity">
    <text evidence="1">Belongs to the D-alanine--D-alanine ligase family.</text>
</comment>
<keyword evidence="6" id="KW-1185">Reference proteome</keyword>
<dbReference type="InterPro" id="IPR011761">
    <property type="entry name" value="ATP-grasp"/>
</dbReference>
<name>A0A5N6SE20_ASPPS</name>
<accession>A0A5N6SE20</accession>
<dbReference type="GO" id="GO:0005524">
    <property type="term" value="F:ATP binding"/>
    <property type="evidence" value="ECO:0007669"/>
    <property type="project" value="UniProtKB-UniRule"/>
</dbReference>
<evidence type="ECO:0000313" key="5">
    <source>
        <dbReference type="EMBL" id="KAE8132865.1"/>
    </source>
</evidence>
<dbReference type="InterPro" id="IPR013815">
    <property type="entry name" value="ATP_grasp_subdomain_1"/>
</dbReference>
<dbReference type="RefSeq" id="XP_031908928.1">
    <property type="nucleotide sequence ID" value="XM_032062955.1"/>
</dbReference>
<dbReference type="PANTHER" id="PTHR23132">
    <property type="entry name" value="D-ALANINE--D-ALANINE LIGASE"/>
    <property type="match status" value="1"/>
</dbReference>
<dbReference type="GO" id="GO:0008716">
    <property type="term" value="F:D-alanine-D-alanine ligase activity"/>
    <property type="evidence" value="ECO:0007669"/>
    <property type="project" value="InterPro"/>
</dbReference>
<evidence type="ECO:0000256" key="3">
    <source>
        <dbReference type="PROSITE-ProRule" id="PRU00409"/>
    </source>
</evidence>